<protein>
    <submittedName>
        <fullName evidence="4">ADP-ribosylation factor family-domain-containing protein</fullName>
    </submittedName>
</protein>
<dbReference type="EMBL" id="JBFXLQ010000024">
    <property type="protein sequence ID" value="KAL2866509.1"/>
    <property type="molecule type" value="Genomic_DNA"/>
</dbReference>
<dbReference type="SMART" id="SM00177">
    <property type="entry name" value="ARF"/>
    <property type="match status" value="1"/>
</dbReference>
<evidence type="ECO:0000256" key="2">
    <source>
        <dbReference type="ARBA" id="ARBA00023134"/>
    </source>
</evidence>
<dbReference type="NCBIfam" id="TIGR00231">
    <property type="entry name" value="small_GTP"/>
    <property type="match status" value="1"/>
</dbReference>
<proteinExistence type="inferred from homology"/>
<dbReference type="SUPFAM" id="SSF52540">
    <property type="entry name" value="P-loop containing nucleoside triphosphate hydrolases"/>
    <property type="match status" value="1"/>
</dbReference>
<dbReference type="PRINTS" id="PR00328">
    <property type="entry name" value="SAR1GTPBP"/>
</dbReference>
<name>A0ABR4LPQ6_9EURO</name>
<dbReference type="PROSITE" id="PS51417">
    <property type="entry name" value="ARF"/>
    <property type="match status" value="1"/>
</dbReference>
<keyword evidence="5" id="KW-1185">Reference proteome</keyword>
<dbReference type="CDD" id="cd00878">
    <property type="entry name" value="Arf_Arl"/>
    <property type="match status" value="1"/>
</dbReference>
<keyword evidence="1 3" id="KW-0547">Nucleotide-binding</keyword>
<evidence type="ECO:0000313" key="4">
    <source>
        <dbReference type="EMBL" id="KAL2866509.1"/>
    </source>
</evidence>
<gene>
    <name evidence="4" type="ORF">BJX67DRAFT_129621</name>
</gene>
<accession>A0ABR4LPQ6</accession>
<dbReference type="InterPro" id="IPR006689">
    <property type="entry name" value="Small_GTPase_ARF/SAR"/>
</dbReference>
<reference evidence="4 5" key="1">
    <citation type="submission" date="2024-07" db="EMBL/GenBank/DDBJ databases">
        <title>Section-level genome sequencing and comparative genomics of Aspergillus sections Usti and Cavernicolus.</title>
        <authorList>
            <consortium name="Lawrence Berkeley National Laboratory"/>
            <person name="Nybo J.L."/>
            <person name="Vesth T.C."/>
            <person name="Theobald S."/>
            <person name="Frisvad J.C."/>
            <person name="Larsen T.O."/>
            <person name="Kjaerboelling I."/>
            <person name="Rothschild-Mancinelli K."/>
            <person name="Lyhne E.K."/>
            <person name="Kogle M.E."/>
            <person name="Barry K."/>
            <person name="Clum A."/>
            <person name="Na H."/>
            <person name="Ledsgaard L."/>
            <person name="Lin J."/>
            <person name="Lipzen A."/>
            <person name="Kuo A."/>
            <person name="Riley R."/>
            <person name="Mondo S."/>
            <person name="Labutti K."/>
            <person name="Haridas S."/>
            <person name="Pangalinan J."/>
            <person name="Salamov A.A."/>
            <person name="Simmons B.A."/>
            <person name="Magnuson J.K."/>
            <person name="Chen J."/>
            <person name="Drula E."/>
            <person name="Henrissat B."/>
            <person name="Wiebenga A."/>
            <person name="Lubbers R.J."/>
            <person name="Gomes A.C."/>
            <person name="Macurrencykelacurrency M.R."/>
            <person name="Stajich J."/>
            <person name="Grigoriev I.V."/>
            <person name="Mortensen U.H."/>
            <person name="De Vries R.P."/>
            <person name="Baker S.E."/>
            <person name="Andersen M.R."/>
        </authorList>
    </citation>
    <scope>NUCLEOTIDE SEQUENCE [LARGE SCALE GENOMIC DNA]</scope>
    <source>
        <strain evidence="4 5">CBS 449.75</strain>
    </source>
</reference>
<keyword evidence="2 3" id="KW-0342">GTP-binding</keyword>
<sequence>MGNTLPNLWPSSGAKKEYRIIIWGLWYSGKTTILYNRLMGMDDVTPVSTIGFNIETITHKDKNFLIFDLGGRDKLRPQWREYFSKPDALIYVVDATETNRLKDAAYELKCLLEFTGLYDKSSSTPVLVFANKNDLEGTKPAGEILEALQPKALQHQRWKVVPCSALRAYGIDEGMDWLAVSYLLLRRLNKAN</sequence>
<dbReference type="Pfam" id="PF00025">
    <property type="entry name" value="Arf"/>
    <property type="match status" value="1"/>
</dbReference>
<dbReference type="InterPro" id="IPR024156">
    <property type="entry name" value="Small_GTPase_ARF"/>
</dbReference>
<dbReference type="Proteomes" id="UP001610432">
    <property type="component" value="Unassembled WGS sequence"/>
</dbReference>
<comment type="caution">
    <text evidence="4">The sequence shown here is derived from an EMBL/GenBank/DDBJ whole genome shotgun (WGS) entry which is preliminary data.</text>
</comment>
<dbReference type="GeneID" id="98139594"/>
<dbReference type="Gene3D" id="3.40.50.300">
    <property type="entry name" value="P-loop containing nucleotide triphosphate hydrolases"/>
    <property type="match status" value="1"/>
</dbReference>
<dbReference type="RefSeq" id="XP_070885488.1">
    <property type="nucleotide sequence ID" value="XM_071024522.1"/>
</dbReference>
<dbReference type="SMART" id="SM00178">
    <property type="entry name" value="SAR"/>
    <property type="match status" value="1"/>
</dbReference>
<dbReference type="PANTHER" id="PTHR11711">
    <property type="entry name" value="ADP RIBOSYLATION FACTOR-RELATED"/>
    <property type="match status" value="1"/>
</dbReference>
<evidence type="ECO:0000313" key="5">
    <source>
        <dbReference type="Proteomes" id="UP001610432"/>
    </source>
</evidence>
<evidence type="ECO:0000256" key="1">
    <source>
        <dbReference type="ARBA" id="ARBA00022741"/>
    </source>
</evidence>
<comment type="similarity">
    <text evidence="3">Belongs to the small GTPase superfamily. Arf family.</text>
</comment>
<dbReference type="InterPro" id="IPR027417">
    <property type="entry name" value="P-loop_NTPase"/>
</dbReference>
<evidence type="ECO:0000256" key="3">
    <source>
        <dbReference type="RuleBase" id="RU003925"/>
    </source>
</evidence>
<dbReference type="InterPro" id="IPR005225">
    <property type="entry name" value="Small_GTP-bd"/>
</dbReference>
<organism evidence="4 5">
    <name type="scientific">Aspergillus lucknowensis</name>
    <dbReference type="NCBI Taxonomy" id="176173"/>
    <lineage>
        <taxon>Eukaryota</taxon>
        <taxon>Fungi</taxon>
        <taxon>Dikarya</taxon>
        <taxon>Ascomycota</taxon>
        <taxon>Pezizomycotina</taxon>
        <taxon>Eurotiomycetes</taxon>
        <taxon>Eurotiomycetidae</taxon>
        <taxon>Eurotiales</taxon>
        <taxon>Aspergillaceae</taxon>
        <taxon>Aspergillus</taxon>
        <taxon>Aspergillus subgen. Nidulantes</taxon>
    </lineage>
</organism>